<name>A0ABM3HJX1_9MYRT</name>
<evidence type="ECO:0000256" key="1">
    <source>
        <dbReference type="ARBA" id="ARBA00006643"/>
    </source>
</evidence>
<dbReference type="Pfam" id="PF20431">
    <property type="entry name" value="E_motif"/>
    <property type="match status" value="1"/>
</dbReference>
<comment type="similarity">
    <text evidence="1">Belongs to the PPR family. PCMP-H subfamily.</text>
</comment>
<dbReference type="GeneID" id="115757237"/>
<feature type="repeat" description="PPR" evidence="3">
    <location>
        <begin position="170"/>
        <end position="200"/>
    </location>
</feature>
<dbReference type="InterPro" id="IPR011990">
    <property type="entry name" value="TPR-like_helical_dom_sf"/>
</dbReference>
<dbReference type="PANTHER" id="PTHR47926:SF508">
    <property type="entry name" value="PENTATRICOPEPTIDE REPEAT-CONTAINING PROTEIN"/>
    <property type="match status" value="1"/>
</dbReference>
<reference evidence="7 8" key="1">
    <citation type="submission" date="2025-05" db="UniProtKB">
        <authorList>
            <consortium name="RefSeq"/>
        </authorList>
    </citation>
    <scope>IDENTIFICATION</scope>
    <source>
        <tissue evidence="7 8">Leaf</tissue>
    </source>
</reference>
<evidence type="ECO:0000313" key="8">
    <source>
        <dbReference type="RefSeq" id="XP_048136900.1"/>
    </source>
</evidence>
<dbReference type="Pfam" id="PF13041">
    <property type="entry name" value="PPR_2"/>
    <property type="match status" value="1"/>
</dbReference>
<dbReference type="Gene3D" id="1.25.40.10">
    <property type="entry name" value="Tetratricopeptide repeat domain"/>
    <property type="match status" value="4"/>
</dbReference>
<evidence type="ECO:0000313" key="7">
    <source>
        <dbReference type="RefSeq" id="XP_048136899.1"/>
    </source>
</evidence>
<dbReference type="PANTHER" id="PTHR47926">
    <property type="entry name" value="PENTATRICOPEPTIDE REPEAT-CONTAINING PROTEIN"/>
    <property type="match status" value="1"/>
</dbReference>
<accession>A0ABM3HJX1</accession>
<proteinExistence type="inferred from homology"/>
<feature type="repeat" description="PPR" evidence="3">
    <location>
        <begin position="98"/>
        <end position="133"/>
    </location>
</feature>
<dbReference type="RefSeq" id="XP_048136899.1">
    <property type="nucleotide sequence ID" value="XM_048280942.1"/>
</dbReference>
<keyword evidence="6" id="KW-1185">Reference proteome</keyword>
<dbReference type="InterPro" id="IPR046848">
    <property type="entry name" value="E_motif"/>
</dbReference>
<evidence type="ECO:0000259" key="5">
    <source>
        <dbReference type="Pfam" id="PF14432"/>
    </source>
</evidence>
<feature type="repeat" description="PPR" evidence="3">
    <location>
        <begin position="273"/>
        <end position="307"/>
    </location>
</feature>
<dbReference type="Pfam" id="PF14432">
    <property type="entry name" value="DYW_deaminase"/>
    <property type="match status" value="1"/>
</dbReference>
<evidence type="ECO:0000256" key="2">
    <source>
        <dbReference type="ARBA" id="ARBA00022737"/>
    </source>
</evidence>
<dbReference type="InterPro" id="IPR046960">
    <property type="entry name" value="PPR_At4g14850-like_plant"/>
</dbReference>
<evidence type="ECO:0000256" key="4">
    <source>
        <dbReference type="SAM" id="MobiDB-lite"/>
    </source>
</evidence>
<dbReference type="RefSeq" id="XP_048136900.1">
    <property type="nucleotide sequence ID" value="XM_048280943.1"/>
</dbReference>
<protein>
    <submittedName>
        <fullName evidence="7 8">Pentatricopeptide repeat-containing protein At1g59720, chloroplastic/mitochondrial</fullName>
    </submittedName>
</protein>
<dbReference type="InterPro" id="IPR032867">
    <property type="entry name" value="DYW_dom"/>
</dbReference>
<evidence type="ECO:0000256" key="3">
    <source>
        <dbReference type="PROSITE-ProRule" id="PRU00708"/>
    </source>
</evidence>
<dbReference type="NCBIfam" id="TIGR00756">
    <property type="entry name" value="PPR"/>
    <property type="match status" value="5"/>
</dbReference>
<keyword evidence="2" id="KW-0677">Repeat</keyword>
<feature type="repeat" description="PPR" evidence="3">
    <location>
        <begin position="201"/>
        <end position="231"/>
    </location>
</feature>
<sequence length="616" mass="69194">MALTISPQPPPHSLSVPTKANVADSYHSPHHHRGRLLQLVNDCSDIIHLKQIHAQALRTTMTTDDPQTHFLHSRILHVSSSLSIDYAYQVFRQVENPNAFMWNALIRACARSSDHKEEAISLLRGMLEDGSVSPDKYTFPFALKACAYLFALSEGKQVHAQVVKHGLGPDVYVNNSLVHWYASCGVLDDAKKVFDKMPERSAVSWNAMIDALVRFGEFNAAMELFHEMQKLFEPDGYTMQSVLSACAGLGSLSLGMWAHAYILRKCDEAVVDDVLVNSSLVDMYCRCGSLGMAEQIFQRMEKHNVNSWNSMILGFAMHGQAETALDYFVQMVMKEKVMPNSVTFVGVLSACNHKGMVDEGSSYFDKMINEYSIEPQLEHYGCLVDLLARAGLIDEALDLVSNMPFKPDAVIWRSILDACSKKNAGIELSEEVAMQILASGGDSCSGAYVLLSRVYAMARRWDDVALIRKLMTDRGVTKEPGCSLLEIDGISHEFFAGDVTHPQTEDIYEALKEIEEKLESAGYVPDISQVPMIDVEHKEEKEQSLRLHSERLAIAFGLLNRKQGTPIRVFKNLRVCNDCHKVTKLISRIFNVEIIVRDRARFHHFKDGLCSCMDYW</sequence>
<dbReference type="Pfam" id="PF20430">
    <property type="entry name" value="Eplus_motif"/>
    <property type="match status" value="1"/>
</dbReference>
<gene>
    <name evidence="7 8" type="primary">LOC115757237</name>
</gene>
<feature type="domain" description="DYW" evidence="5">
    <location>
        <begin position="522"/>
        <end position="616"/>
    </location>
</feature>
<evidence type="ECO:0000313" key="6">
    <source>
        <dbReference type="Proteomes" id="UP000827889"/>
    </source>
</evidence>
<dbReference type="InterPro" id="IPR002885">
    <property type="entry name" value="PPR_rpt"/>
</dbReference>
<dbReference type="Proteomes" id="UP000827889">
    <property type="component" value="Chromosome 6"/>
</dbReference>
<dbReference type="PROSITE" id="PS51375">
    <property type="entry name" value="PPR"/>
    <property type="match status" value="4"/>
</dbReference>
<dbReference type="Pfam" id="PF01535">
    <property type="entry name" value="PPR"/>
    <property type="match status" value="6"/>
</dbReference>
<dbReference type="InterPro" id="IPR046849">
    <property type="entry name" value="E2_motif"/>
</dbReference>
<feature type="region of interest" description="Disordered" evidence="4">
    <location>
        <begin position="1"/>
        <end position="29"/>
    </location>
</feature>
<organism evidence="6 8">
    <name type="scientific">Rhodamnia argentea</name>
    <dbReference type="NCBI Taxonomy" id="178133"/>
    <lineage>
        <taxon>Eukaryota</taxon>
        <taxon>Viridiplantae</taxon>
        <taxon>Streptophyta</taxon>
        <taxon>Embryophyta</taxon>
        <taxon>Tracheophyta</taxon>
        <taxon>Spermatophyta</taxon>
        <taxon>Magnoliopsida</taxon>
        <taxon>eudicotyledons</taxon>
        <taxon>Gunneridae</taxon>
        <taxon>Pentapetalae</taxon>
        <taxon>rosids</taxon>
        <taxon>malvids</taxon>
        <taxon>Myrtales</taxon>
        <taxon>Myrtaceae</taxon>
        <taxon>Myrtoideae</taxon>
        <taxon>Myrteae</taxon>
        <taxon>Australasian group</taxon>
        <taxon>Rhodamnia</taxon>
    </lineage>
</organism>